<accession>A0A7H9EIH0</accession>
<dbReference type="InterPro" id="IPR037185">
    <property type="entry name" value="EmrE-like"/>
</dbReference>
<evidence type="ECO:0000313" key="9">
    <source>
        <dbReference type="EMBL" id="QLL77239.1"/>
    </source>
</evidence>
<feature type="transmembrane region" description="Helical" evidence="7">
    <location>
        <begin position="284"/>
        <end position="303"/>
    </location>
</feature>
<dbReference type="PROSITE" id="PS51257">
    <property type="entry name" value="PROKAR_LIPOPROTEIN"/>
    <property type="match status" value="1"/>
</dbReference>
<evidence type="ECO:0000256" key="3">
    <source>
        <dbReference type="ARBA" id="ARBA00022475"/>
    </source>
</evidence>
<name>A0A7H9EIH0_9LACO</name>
<dbReference type="Gene3D" id="1.10.3730.20">
    <property type="match status" value="1"/>
</dbReference>
<dbReference type="InterPro" id="IPR000620">
    <property type="entry name" value="EamA_dom"/>
</dbReference>
<feature type="transmembrane region" description="Helical" evidence="7">
    <location>
        <begin position="260"/>
        <end position="278"/>
    </location>
</feature>
<dbReference type="PANTHER" id="PTHR32322">
    <property type="entry name" value="INNER MEMBRANE TRANSPORTER"/>
    <property type="match status" value="1"/>
</dbReference>
<dbReference type="GO" id="GO:0005886">
    <property type="term" value="C:plasma membrane"/>
    <property type="evidence" value="ECO:0007669"/>
    <property type="project" value="UniProtKB-SubCell"/>
</dbReference>
<keyword evidence="4 7" id="KW-0812">Transmembrane</keyword>
<proteinExistence type="inferred from homology"/>
<evidence type="ECO:0000259" key="8">
    <source>
        <dbReference type="Pfam" id="PF00892"/>
    </source>
</evidence>
<comment type="subcellular location">
    <subcellularLocation>
        <location evidence="1">Cell membrane</location>
        <topology evidence="1">Multi-pass membrane protein</topology>
    </subcellularLocation>
</comment>
<feature type="transmembrane region" description="Helical" evidence="7">
    <location>
        <begin position="136"/>
        <end position="154"/>
    </location>
</feature>
<feature type="domain" description="EamA" evidence="8">
    <location>
        <begin position="16"/>
        <end position="153"/>
    </location>
</feature>
<comment type="similarity">
    <text evidence="2">Belongs to the EamA transporter family.</text>
</comment>
<keyword evidence="5 7" id="KW-1133">Transmembrane helix</keyword>
<dbReference type="AlphaFoldDB" id="A0A7H9EIH0"/>
<evidence type="ECO:0000256" key="2">
    <source>
        <dbReference type="ARBA" id="ARBA00007362"/>
    </source>
</evidence>
<dbReference type="EMBL" id="CP047418">
    <property type="protein sequence ID" value="QLL77239.1"/>
    <property type="molecule type" value="Genomic_DNA"/>
</dbReference>
<dbReference type="PANTHER" id="PTHR32322:SF18">
    <property type="entry name" value="S-ADENOSYLMETHIONINE_S-ADENOSYLHOMOCYSTEINE TRANSPORTER"/>
    <property type="match status" value="1"/>
</dbReference>
<feature type="transmembrane region" description="Helical" evidence="7">
    <location>
        <begin position="160"/>
        <end position="180"/>
    </location>
</feature>
<evidence type="ECO:0000256" key="6">
    <source>
        <dbReference type="ARBA" id="ARBA00023136"/>
    </source>
</evidence>
<feature type="transmembrane region" description="Helical" evidence="7">
    <location>
        <begin position="224"/>
        <end position="248"/>
    </location>
</feature>
<reference evidence="9 10" key="1">
    <citation type="submission" date="2020-01" db="EMBL/GenBank/DDBJ databases">
        <title>Complete and circular genome sequences of six lactobacillus isolates from horses.</title>
        <authorList>
            <person name="Hassan H.M."/>
        </authorList>
    </citation>
    <scope>NUCLEOTIDE SEQUENCE [LARGE SCALE GENOMIC DNA]</scope>
    <source>
        <strain evidence="9 10">1A</strain>
    </source>
</reference>
<evidence type="ECO:0000256" key="5">
    <source>
        <dbReference type="ARBA" id="ARBA00022989"/>
    </source>
</evidence>
<feature type="transmembrane region" description="Helical" evidence="7">
    <location>
        <begin position="84"/>
        <end position="102"/>
    </location>
</feature>
<sequence>MREGSVGVAKQSKHAFWVGVAILACSMWGISGLLAKALFNQQISAIWLTQVRMVVAGAILLVIGHFKGEQMTVIWRDRKAAGRLVLYSILGLIPVQFCYFMAVKEGNAAIATVLQFTCLFFVMVYDTVIRRVPLRLLDIICALIAFTGVATIATEGHFTHMTITVSVLLWGLASALGAAVNMTTPGPLTRRYSSWQVTGWGLLVAGIVMVIAHPVWEPVHLTPVTILLVVGVIIIGTLLPFQMLNLALRHITATTANMMDAFEPLAATIGSVLFLGLSMTSADYIGTFLVIGAVLGLNYRPAVKKKVRKME</sequence>
<feature type="transmembrane region" description="Helical" evidence="7">
    <location>
        <begin position="108"/>
        <end position="129"/>
    </location>
</feature>
<evidence type="ECO:0000313" key="10">
    <source>
        <dbReference type="Proteomes" id="UP000510886"/>
    </source>
</evidence>
<dbReference type="SUPFAM" id="SSF103481">
    <property type="entry name" value="Multidrug resistance efflux transporter EmrE"/>
    <property type="match status" value="2"/>
</dbReference>
<feature type="transmembrane region" description="Helical" evidence="7">
    <location>
        <begin position="192"/>
        <end position="212"/>
    </location>
</feature>
<evidence type="ECO:0000256" key="7">
    <source>
        <dbReference type="SAM" id="Phobius"/>
    </source>
</evidence>
<evidence type="ECO:0000256" key="1">
    <source>
        <dbReference type="ARBA" id="ARBA00004651"/>
    </source>
</evidence>
<organism evidence="9 10">
    <name type="scientific">Ligilactobacillus saerimneri</name>
    <dbReference type="NCBI Taxonomy" id="228229"/>
    <lineage>
        <taxon>Bacteria</taxon>
        <taxon>Bacillati</taxon>
        <taxon>Bacillota</taxon>
        <taxon>Bacilli</taxon>
        <taxon>Lactobacillales</taxon>
        <taxon>Lactobacillaceae</taxon>
        <taxon>Ligilactobacillus</taxon>
    </lineage>
</organism>
<dbReference type="Proteomes" id="UP000510886">
    <property type="component" value="Chromosome"/>
</dbReference>
<feature type="domain" description="EamA" evidence="8">
    <location>
        <begin position="167"/>
        <end position="298"/>
    </location>
</feature>
<dbReference type="InterPro" id="IPR050638">
    <property type="entry name" value="AA-Vitamin_Transporters"/>
</dbReference>
<dbReference type="Pfam" id="PF00892">
    <property type="entry name" value="EamA"/>
    <property type="match status" value="2"/>
</dbReference>
<feature type="transmembrane region" description="Helical" evidence="7">
    <location>
        <begin position="45"/>
        <end position="63"/>
    </location>
</feature>
<protein>
    <submittedName>
        <fullName evidence="9">EamA family transporter</fullName>
    </submittedName>
</protein>
<keyword evidence="3" id="KW-1003">Cell membrane</keyword>
<evidence type="ECO:0000256" key="4">
    <source>
        <dbReference type="ARBA" id="ARBA00022692"/>
    </source>
</evidence>
<feature type="transmembrane region" description="Helical" evidence="7">
    <location>
        <begin position="15"/>
        <end position="39"/>
    </location>
</feature>
<gene>
    <name evidence="9" type="ORF">GTO87_00465</name>
</gene>
<dbReference type="KEGG" id="lsw:GTO87_00465"/>
<keyword evidence="6 7" id="KW-0472">Membrane</keyword>